<gene>
    <name evidence="1" type="ORF">CTheo_5944</name>
</gene>
<accession>A0A5N5QGL8</accession>
<dbReference type="EMBL" id="SSOP01000157">
    <property type="protein sequence ID" value="KAB5590601.1"/>
    <property type="molecule type" value="Genomic_DNA"/>
</dbReference>
<organism evidence="1 2">
    <name type="scientific">Ceratobasidium theobromae</name>
    <dbReference type="NCBI Taxonomy" id="1582974"/>
    <lineage>
        <taxon>Eukaryota</taxon>
        <taxon>Fungi</taxon>
        <taxon>Dikarya</taxon>
        <taxon>Basidiomycota</taxon>
        <taxon>Agaricomycotina</taxon>
        <taxon>Agaricomycetes</taxon>
        <taxon>Cantharellales</taxon>
        <taxon>Ceratobasidiaceae</taxon>
        <taxon>Ceratobasidium</taxon>
    </lineage>
</organism>
<keyword evidence="2" id="KW-1185">Reference proteome</keyword>
<protein>
    <submittedName>
        <fullName evidence="1">Uncharacterized protein</fullName>
    </submittedName>
</protein>
<evidence type="ECO:0000313" key="2">
    <source>
        <dbReference type="Proteomes" id="UP000383932"/>
    </source>
</evidence>
<evidence type="ECO:0000313" key="1">
    <source>
        <dbReference type="EMBL" id="KAB5590601.1"/>
    </source>
</evidence>
<proteinExistence type="predicted"/>
<comment type="caution">
    <text evidence="1">The sequence shown here is derived from an EMBL/GenBank/DDBJ whole genome shotgun (WGS) entry which is preliminary data.</text>
</comment>
<dbReference type="AlphaFoldDB" id="A0A5N5QGL8"/>
<sequence length="167" mass="18060">MITVGNLQPVYDGSATGGKGSMSPAPELTTTTIKLISLVYRLTPPTPAVLGPAAQFGLGVAGFIYTQVFRAAWNGQVVWISYRTQACRKGLKHAQRGFVIAFSWSCCLNPLPHPGITSPPPPCDIYPIAKSLIKPVTLPKFHPVPQVSNVPATWNLSTNCLHRYIFS</sequence>
<name>A0A5N5QGL8_9AGAM</name>
<dbReference type="Proteomes" id="UP000383932">
    <property type="component" value="Unassembled WGS sequence"/>
</dbReference>
<reference evidence="1 2" key="1">
    <citation type="journal article" date="2019" name="Fungal Biol. Biotechnol.">
        <title>Draft genome sequence of fastidious pathogen Ceratobasidium theobromae, which causes vascular-streak dieback in Theobroma cacao.</title>
        <authorList>
            <person name="Ali S.S."/>
            <person name="Asman A."/>
            <person name="Shao J."/>
            <person name="Firmansyah A.P."/>
            <person name="Susilo A.W."/>
            <person name="Rosmana A."/>
            <person name="McMahon P."/>
            <person name="Junaid M."/>
            <person name="Guest D."/>
            <person name="Kheng T.Y."/>
            <person name="Meinhardt L.W."/>
            <person name="Bailey B.A."/>
        </authorList>
    </citation>
    <scope>NUCLEOTIDE SEQUENCE [LARGE SCALE GENOMIC DNA]</scope>
    <source>
        <strain evidence="1 2">CT2</strain>
    </source>
</reference>